<accession>A0AAE2VXD2</accession>
<gene>
    <name evidence="2" type="ORF">JQV55_06990</name>
</gene>
<name>A0AAE2VXD2_9RHOB</name>
<keyword evidence="1" id="KW-1133">Transmembrane helix</keyword>
<keyword evidence="1" id="KW-0472">Membrane</keyword>
<feature type="transmembrane region" description="Helical" evidence="1">
    <location>
        <begin position="27"/>
        <end position="49"/>
    </location>
</feature>
<evidence type="ECO:0008006" key="4">
    <source>
        <dbReference type="Google" id="ProtNLM"/>
    </source>
</evidence>
<keyword evidence="3" id="KW-1185">Reference proteome</keyword>
<sequence>MRNTNDRPAAPNFTQACVVIFGVNLTWILMVIWVVWGLLAVAATGWLVNHVINRIALARG</sequence>
<evidence type="ECO:0000256" key="1">
    <source>
        <dbReference type="SAM" id="Phobius"/>
    </source>
</evidence>
<evidence type="ECO:0000313" key="3">
    <source>
        <dbReference type="Proteomes" id="UP000732193"/>
    </source>
</evidence>
<reference evidence="2 3" key="1">
    <citation type="submission" date="2021-01" db="EMBL/GenBank/DDBJ databases">
        <title>Diatom-associated Roseobacters Show Island Model of Population Structure.</title>
        <authorList>
            <person name="Qu L."/>
            <person name="Feng X."/>
            <person name="Chen Y."/>
            <person name="Li L."/>
            <person name="Wang X."/>
            <person name="Hu Z."/>
            <person name="Wang H."/>
            <person name="Luo H."/>
        </authorList>
    </citation>
    <scope>NUCLEOTIDE SEQUENCE [LARGE SCALE GENOMIC DNA]</scope>
    <source>
        <strain evidence="2 3">TR60-84</strain>
    </source>
</reference>
<organism evidence="2 3">
    <name type="scientific">Sulfitobacter geojensis</name>
    <dbReference type="NCBI Taxonomy" id="1342299"/>
    <lineage>
        <taxon>Bacteria</taxon>
        <taxon>Pseudomonadati</taxon>
        <taxon>Pseudomonadota</taxon>
        <taxon>Alphaproteobacteria</taxon>
        <taxon>Rhodobacterales</taxon>
        <taxon>Roseobacteraceae</taxon>
        <taxon>Sulfitobacter</taxon>
    </lineage>
</organism>
<comment type="caution">
    <text evidence="2">The sequence shown here is derived from an EMBL/GenBank/DDBJ whole genome shotgun (WGS) entry which is preliminary data.</text>
</comment>
<dbReference type="EMBL" id="JAFBRM010000001">
    <property type="protein sequence ID" value="MBM1713298.1"/>
    <property type="molecule type" value="Genomic_DNA"/>
</dbReference>
<proteinExistence type="predicted"/>
<dbReference type="RefSeq" id="WP_203241686.1">
    <property type="nucleotide sequence ID" value="NZ_JAFBRH010000001.1"/>
</dbReference>
<dbReference type="AlphaFoldDB" id="A0AAE2VXD2"/>
<protein>
    <recommendedName>
        <fullName evidence="4">Histidinol phosphate aminotransferase</fullName>
    </recommendedName>
</protein>
<keyword evidence="1" id="KW-0812">Transmembrane</keyword>
<dbReference type="Proteomes" id="UP000732193">
    <property type="component" value="Unassembled WGS sequence"/>
</dbReference>
<evidence type="ECO:0000313" key="2">
    <source>
        <dbReference type="EMBL" id="MBM1713298.1"/>
    </source>
</evidence>